<protein>
    <submittedName>
        <fullName evidence="3">Phage terminase large subunit</fullName>
    </submittedName>
</protein>
<reference evidence="3 4" key="1">
    <citation type="submission" date="2020-07" db="EMBL/GenBank/DDBJ databases">
        <authorList>
            <person name="Feng H."/>
        </authorList>
    </citation>
    <scope>NUCLEOTIDE SEQUENCE [LARGE SCALE GENOMIC DNA]</scope>
    <source>
        <strain evidence="4">s-11</strain>
    </source>
</reference>
<proteinExistence type="predicted"/>
<gene>
    <name evidence="3" type="primary">terL</name>
    <name evidence="3" type="ORF">H1164_13930</name>
</gene>
<keyword evidence="4" id="KW-1185">Reference proteome</keyword>
<dbReference type="EMBL" id="JACEIP010000025">
    <property type="protein sequence ID" value="MBA4543984.1"/>
    <property type="molecule type" value="Genomic_DNA"/>
</dbReference>
<dbReference type="InterPro" id="IPR006517">
    <property type="entry name" value="Phage_terminase_lsu-like_C"/>
</dbReference>
<dbReference type="Pfam" id="PF17289">
    <property type="entry name" value="Terminase_6C"/>
    <property type="match status" value="1"/>
</dbReference>
<dbReference type="NCBIfam" id="TIGR01630">
    <property type="entry name" value="psiM2_ORF9"/>
    <property type="match status" value="1"/>
</dbReference>
<dbReference type="Proteomes" id="UP000530514">
    <property type="component" value="Unassembled WGS sequence"/>
</dbReference>
<evidence type="ECO:0000256" key="1">
    <source>
        <dbReference type="ARBA" id="ARBA00022612"/>
    </source>
</evidence>
<dbReference type="Gene3D" id="3.30.420.240">
    <property type="match status" value="1"/>
</dbReference>
<dbReference type="Pfam" id="PF03237">
    <property type="entry name" value="Terminase_6N"/>
    <property type="match status" value="1"/>
</dbReference>
<dbReference type="AlphaFoldDB" id="A0A7W1XCE1"/>
<accession>A0A7W1XCE1</accession>
<dbReference type="OrthoDB" id="9771580at2"/>
<sequence>MNLNEWNQIDWSALEMEMVRHDYSVYIEYVHYGQYIPSRHSDLICKKLEQVERGEVDRLMIFMPPRHSKSMTVSETFPSWFIGRNPERRVILTSYGETLARKFGRANKHKIAEFGKKIFGIELSQDNSSVTNWDIQGHRGGMISVGIGGAITGQGADLLIIDDPIKNKQEAESETYRENIWNEWQNTLRTRLQPGGKVILIQTRWHEDDLAGRLLQFEPSRWEILLLPAVCENENDPLARAIGEPLWPEYGFDEKWVEETRQSVGSQTWAALFQQRPSPAEGAILKRKWWKYYRQLPNRFDEVIQSWDCTFKDKKDSDYVVGQVWGRIGADKYLIDQVRGQMDLPATMQAIRGLSAKHPYAYTKLIEDKANGPAVIQMLQHEIPGLIPVNPEGGKESRAAAASVDLEAGNVFIPEPSIAPWIHDFVEECAAFPNGKNDDQVDAFSQAMIRFRQFEAPEHVVLPTIKGWTMRG</sequence>
<evidence type="ECO:0000313" key="4">
    <source>
        <dbReference type="Proteomes" id="UP000530514"/>
    </source>
</evidence>
<keyword evidence="1" id="KW-1188">Viral release from host cell</keyword>
<evidence type="ECO:0000313" key="3">
    <source>
        <dbReference type="EMBL" id="MBA4543984.1"/>
    </source>
</evidence>
<comment type="caution">
    <text evidence="3">The sequence shown here is derived from an EMBL/GenBank/DDBJ whole genome shotgun (WGS) entry which is preliminary data.</text>
</comment>
<dbReference type="RefSeq" id="WP_081943807.1">
    <property type="nucleotide sequence ID" value="NZ_JACEIP010000025.1"/>
</dbReference>
<feature type="domain" description="Terminase large subunit gp17-like C-terminal" evidence="2">
    <location>
        <begin position="306"/>
        <end position="449"/>
    </location>
</feature>
<organism evidence="3 4">
    <name type="scientific">Thermoactinomyces daqus</name>
    <dbReference type="NCBI Taxonomy" id="1329516"/>
    <lineage>
        <taxon>Bacteria</taxon>
        <taxon>Bacillati</taxon>
        <taxon>Bacillota</taxon>
        <taxon>Bacilli</taxon>
        <taxon>Bacillales</taxon>
        <taxon>Thermoactinomycetaceae</taxon>
        <taxon>Thermoactinomyces</taxon>
    </lineage>
</organism>
<name>A0A7W1XCE1_9BACL</name>
<dbReference type="InterPro" id="IPR035421">
    <property type="entry name" value="Terminase_6C"/>
</dbReference>
<evidence type="ECO:0000259" key="2">
    <source>
        <dbReference type="Pfam" id="PF17289"/>
    </source>
</evidence>